<dbReference type="Gene3D" id="1.10.8.80">
    <property type="entry name" value="Magnesium chelatase subunit I, C-Terminal domain"/>
    <property type="match status" value="1"/>
</dbReference>
<name>W5YM31_9GAMM</name>
<dbReference type="HOGENOM" id="CLU_220030_0_0_6"/>
<accession>W5YM31</accession>
<dbReference type="KEGG" id="msx:AU14_13370"/>
<evidence type="ECO:0000313" key="1">
    <source>
        <dbReference type="EMBL" id="AHI30156.1"/>
    </source>
</evidence>
<evidence type="ECO:0000313" key="2">
    <source>
        <dbReference type="Proteomes" id="UP000061489"/>
    </source>
</evidence>
<dbReference type="EMBL" id="CP007151">
    <property type="protein sequence ID" value="AHI30156.1"/>
    <property type="molecule type" value="Genomic_DNA"/>
</dbReference>
<gene>
    <name evidence="1" type="ORF">AU14_13370</name>
</gene>
<reference evidence="1 2" key="1">
    <citation type="journal article" date="2014" name="Genome Announc.">
        <title>Draft Genome Sequences of Marinobacter similis A3d10T and Marinobacter salarius R9SW1T.</title>
        <authorList>
            <person name="Ivanova E.P."/>
            <person name="Ng H.J."/>
            <person name="Webb H.K."/>
            <person name="Feng G."/>
            <person name="Oshima K."/>
            <person name="Hattori M."/>
            <person name="Ohkuma M."/>
            <person name="Sergeev A.F."/>
            <person name="Mikhailov V.V."/>
            <person name="Crawford R.J."/>
            <person name="Sawabe T."/>
        </authorList>
    </citation>
    <scope>NUCLEOTIDE SEQUENCE [LARGE SCALE GENOMIC DNA]</scope>
    <source>
        <strain evidence="1 2">A3d10</strain>
    </source>
</reference>
<keyword evidence="2" id="KW-1185">Reference proteome</keyword>
<dbReference type="AlphaFoldDB" id="W5YM31"/>
<dbReference type="STRING" id="1420916.AU14_13370"/>
<organism evidence="1 2">
    <name type="scientific">Marinobacter similis</name>
    <dbReference type="NCBI Taxonomy" id="1420916"/>
    <lineage>
        <taxon>Bacteria</taxon>
        <taxon>Pseudomonadati</taxon>
        <taxon>Pseudomonadota</taxon>
        <taxon>Gammaproteobacteria</taxon>
        <taxon>Pseudomonadales</taxon>
        <taxon>Marinobacteraceae</taxon>
        <taxon>Marinobacter</taxon>
    </lineage>
</organism>
<proteinExistence type="predicted"/>
<sequence length="38" mass="4301">MAFDVLRHRILLTFEAEAEGMTADAVIERLIERVPVTS</sequence>
<dbReference type="Proteomes" id="UP000061489">
    <property type="component" value="Chromosome"/>
</dbReference>
<protein>
    <recommendedName>
        <fullName evidence="3">ChlI/MoxR AAA lid domain-containing protein</fullName>
    </recommendedName>
</protein>
<evidence type="ECO:0008006" key="3">
    <source>
        <dbReference type="Google" id="ProtNLM"/>
    </source>
</evidence>